<evidence type="ECO:0000313" key="2">
    <source>
        <dbReference type="EMBL" id="CAL6096022.1"/>
    </source>
</evidence>
<dbReference type="Gene3D" id="1.10.10.60">
    <property type="entry name" value="Homeodomain-like"/>
    <property type="match status" value="1"/>
</dbReference>
<dbReference type="InterPro" id="IPR001005">
    <property type="entry name" value="SANT/Myb"/>
</dbReference>
<dbReference type="AlphaFoldDB" id="A0AA86NMD3"/>
<dbReference type="SUPFAM" id="SSF46689">
    <property type="entry name" value="Homeodomain-like"/>
    <property type="match status" value="1"/>
</dbReference>
<organism evidence="1">
    <name type="scientific">Hexamita inflata</name>
    <dbReference type="NCBI Taxonomy" id="28002"/>
    <lineage>
        <taxon>Eukaryota</taxon>
        <taxon>Metamonada</taxon>
        <taxon>Diplomonadida</taxon>
        <taxon>Hexamitidae</taxon>
        <taxon>Hexamitinae</taxon>
        <taxon>Hexamita</taxon>
    </lineage>
</organism>
<reference evidence="1" key="1">
    <citation type="submission" date="2023-06" db="EMBL/GenBank/DDBJ databases">
        <authorList>
            <person name="Kurt Z."/>
        </authorList>
    </citation>
    <scope>NUCLEOTIDE SEQUENCE</scope>
</reference>
<dbReference type="Proteomes" id="UP001642409">
    <property type="component" value="Unassembled WGS sequence"/>
</dbReference>
<comment type="caution">
    <text evidence="1">The sequence shown here is derived from an EMBL/GenBank/DDBJ whole genome shotgun (WGS) entry which is preliminary data.</text>
</comment>
<gene>
    <name evidence="2" type="ORF">HINF_LOCUS68231</name>
    <name evidence="1" type="ORF">HINF_LOCUS9559</name>
</gene>
<name>A0AA86NMD3_9EUKA</name>
<keyword evidence="3" id="KW-1185">Reference proteome</keyword>
<protein>
    <submittedName>
        <fullName evidence="1">SANT/Myb domain</fullName>
    </submittedName>
    <submittedName>
        <fullName evidence="2">SANT/Myb_domain</fullName>
    </submittedName>
</protein>
<sequence length="106" mass="12899">MQRHVCNKQQTTGGWSYHEKQLFKQLYKTYKTAFSAYVPYFETRSESQIRSFYYNVLHFNKIEDQRKQASNKLKIQMKPDITETKKFDHSTDYDLFEFTFQSDNLL</sequence>
<dbReference type="EMBL" id="CAXDID020000481">
    <property type="protein sequence ID" value="CAL6096022.1"/>
    <property type="molecule type" value="Genomic_DNA"/>
</dbReference>
<evidence type="ECO:0000313" key="1">
    <source>
        <dbReference type="EMBL" id="CAI9921914.1"/>
    </source>
</evidence>
<accession>A0AA86NMD3</accession>
<evidence type="ECO:0000313" key="3">
    <source>
        <dbReference type="Proteomes" id="UP001642409"/>
    </source>
</evidence>
<dbReference type="CDD" id="cd00167">
    <property type="entry name" value="SANT"/>
    <property type="match status" value="1"/>
</dbReference>
<dbReference type="EMBL" id="CATOUU010000237">
    <property type="protein sequence ID" value="CAI9921914.1"/>
    <property type="molecule type" value="Genomic_DNA"/>
</dbReference>
<proteinExistence type="predicted"/>
<dbReference type="InterPro" id="IPR009057">
    <property type="entry name" value="Homeodomain-like_sf"/>
</dbReference>
<reference evidence="2 3" key="2">
    <citation type="submission" date="2024-07" db="EMBL/GenBank/DDBJ databases">
        <authorList>
            <person name="Akdeniz Z."/>
        </authorList>
    </citation>
    <scope>NUCLEOTIDE SEQUENCE [LARGE SCALE GENOMIC DNA]</scope>
</reference>